<name>A0A0L0FJR0_9EUKA</name>
<evidence type="ECO:0000256" key="1">
    <source>
        <dbReference type="SAM" id="MobiDB-lite"/>
    </source>
</evidence>
<dbReference type="GeneID" id="25911040"/>
<dbReference type="Proteomes" id="UP000054560">
    <property type="component" value="Unassembled WGS sequence"/>
</dbReference>
<evidence type="ECO:0000313" key="3">
    <source>
        <dbReference type="Proteomes" id="UP000054560"/>
    </source>
</evidence>
<reference evidence="2 3" key="1">
    <citation type="submission" date="2011-02" db="EMBL/GenBank/DDBJ databases">
        <title>The Genome Sequence of Sphaeroforma arctica JP610.</title>
        <authorList>
            <consortium name="The Broad Institute Genome Sequencing Platform"/>
            <person name="Russ C."/>
            <person name="Cuomo C."/>
            <person name="Young S.K."/>
            <person name="Zeng Q."/>
            <person name="Gargeya S."/>
            <person name="Alvarado L."/>
            <person name="Berlin A."/>
            <person name="Chapman S.B."/>
            <person name="Chen Z."/>
            <person name="Freedman E."/>
            <person name="Gellesch M."/>
            <person name="Goldberg J."/>
            <person name="Griggs A."/>
            <person name="Gujja S."/>
            <person name="Heilman E."/>
            <person name="Heiman D."/>
            <person name="Howarth C."/>
            <person name="Mehta T."/>
            <person name="Neiman D."/>
            <person name="Pearson M."/>
            <person name="Roberts A."/>
            <person name="Saif S."/>
            <person name="Shea T."/>
            <person name="Shenoy N."/>
            <person name="Sisk P."/>
            <person name="Stolte C."/>
            <person name="Sykes S."/>
            <person name="White J."/>
            <person name="Yandava C."/>
            <person name="Burger G."/>
            <person name="Gray M.W."/>
            <person name="Holland P.W.H."/>
            <person name="King N."/>
            <person name="Lang F.B.F."/>
            <person name="Roger A.J."/>
            <person name="Ruiz-Trillo I."/>
            <person name="Haas B."/>
            <person name="Nusbaum C."/>
            <person name="Birren B."/>
        </authorList>
    </citation>
    <scope>NUCLEOTIDE SEQUENCE [LARGE SCALE GENOMIC DNA]</scope>
    <source>
        <strain evidence="2 3">JP610</strain>
    </source>
</reference>
<organism evidence="2 3">
    <name type="scientific">Sphaeroforma arctica JP610</name>
    <dbReference type="NCBI Taxonomy" id="667725"/>
    <lineage>
        <taxon>Eukaryota</taxon>
        <taxon>Ichthyosporea</taxon>
        <taxon>Ichthyophonida</taxon>
        <taxon>Sphaeroforma</taxon>
    </lineage>
</organism>
<dbReference type="EMBL" id="KQ242882">
    <property type="protein sequence ID" value="KNC76995.1"/>
    <property type="molecule type" value="Genomic_DNA"/>
</dbReference>
<dbReference type="AlphaFoldDB" id="A0A0L0FJR0"/>
<feature type="region of interest" description="Disordered" evidence="1">
    <location>
        <begin position="130"/>
        <end position="162"/>
    </location>
</feature>
<proteinExistence type="predicted"/>
<accession>A0A0L0FJR0</accession>
<feature type="region of interest" description="Disordered" evidence="1">
    <location>
        <begin position="1"/>
        <end position="25"/>
    </location>
</feature>
<protein>
    <recommendedName>
        <fullName evidence="4">THO1-MOS11 C-terminal domain-containing protein</fullName>
    </recommendedName>
</protein>
<gene>
    <name evidence="2" type="ORF">SARC_10536</name>
</gene>
<feature type="compositionally biased region" description="Basic and acidic residues" evidence="1">
    <location>
        <begin position="144"/>
        <end position="162"/>
    </location>
</feature>
<sequence>MATAEEAKTVAGAEVATPVTSTTKLEDDAPKVLSAAELEAKKKARATRFGIPMNDTKVQIQKSGTATTTKAGANKDSKDTRKRPIAKNKTKELTLEEVEIIKKRSEKFGTTNSEQYLHALAEEKRLKRAARFSTGDASAPEDTASEKREEAEPAAKKAKTSE</sequence>
<feature type="region of interest" description="Disordered" evidence="1">
    <location>
        <begin position="52"/>
        <end position="87"/>
    </location>
</feature>
<keyword evidence="3" id="KW-1185">Reference proteome</keyword>
<dbReference type="OrthoDB" id="5837849at2759"/>
<evidence type="ECO:0008006" key="4">
    <source>
        <dbReference type="Google" id="ProtNLM"/>
    </source>
</evidence>
<dbReference type="RefSeq" id="XP_014150897.1">
    <property type="nucleotide sequence ID" value="XM_014295422.1"/>
</dbReference>
<evidence type="ECO:0000313" key="2">
    <source>
        <dbReference type="EMBL" id="KNC76995.1"/>
    </source>
</evidence>